<organism evidence="2 3">
    <name type="scientific">Dialister hominis</name>
    <dbReference type="NCBI Taxonomy" id="2582419"/>
    <lineage>
        <taxon>Bacteria</taxon>
        <taxon>Bacillati</taxon>
        <taxon>Bacillota</taxon>
        <taxon>Negativicutes</taxon>
        <taxon>Veillonellales</taxon>
        <taxon>Veillonellaceae</taxon>
        <taxon>Dialister</taxon>
    </lineage>
</organism>
<dbReference type="PANTHER" id="PTHR33498">
    <property type="entry name" value="TRANSPOSASE FOR INSERTION SEQUENCE ELEMENT IS1557"/>
    <property type="match status" value="1"/>
</dbReference>
<dbReference type="InterPro" id="IPR002560">
    <property type="entry name" value="Transposase_DDE"/>
</dbReference>
<dbReference type="NCBIfam" id="NF033550">
    <property type="entry name" value="transpos_ISL3"/>
    <property type="match status" value="1"/>
</dbReference>
<dbReference type="InterPro" id="IPR047951">
    <property type="entry name" value="Transpos_ISL3"/>
</dbReference>
<name>A0A8D4UT97_9FIRM</name>
<evidence type="ECO:0000313" key="2">
    <source>
        <dbReference type="EMBL" id="BBK24166.1"/>
    </source>
</evidence>
<evidence type="ECO:0000259" key="1">
    <source>
        <dbReference type="Pfam" id="PF01610"/>
    </source>
</evidence>
<feature type="domain" description="Transposase IS204/IS1001/IS1096/IS1165 DDE" evidence="1">
    <location>
        <begin position="22"/>
        <end position="288"/>
    </location>
</feature>
<protein>
    <recommendedName>
        <fullName evidence="1">Transposase IS204/IS1001/IS1096/IS1165 DDE domain-containing protein</fullName>
    </recommendedName>
</protein>
<sequence>MDKALAAFETCLKKSNYRPRYLAVDEFAIHKGHRYATCVMDLETGFILWAGLGRSMADFEHFFKSIDLSLLSRLKAVAMDMNASFNRLFQKYCPKAPIVYDRYHMQAQFGRDVMGAVRLEEAQKHRQEAEALKKYTKETNNPELQKMAREKSHEERKLYTELKKSRWILLKKDDHLNERQKTHLLDILSEHRDLAICYAMKQEMTRLFTLTDYEEALAGWTKWIQAGLESGIPALVKFARQKQKRIKGLAAHALYPINTGKLEGFNNKIKVLKRIGYGYRNMDYFFTLIRFHSLPKNYSSPKFP</sequence>
<proteinExistence type="predicted"/>
<dbReference type="AlphaFoldDB" id="A0A8D4UT97"/>
<accession>A0A8D4UT97</accession>
<keyword evidence="3" id="KW-1185">Reference proteome</keyword>
<dbReference type="Proteomes" id="UP000320585">
    <property type="component" value="Chromosome"/>
</dbReference>
<reference evidence="3" key="1">
    <citation type="submission" date="2019-05" db="EMBL/GenBank/DDBJ databases">
        <title>Complete genome sequencing of Dialister sp. strain 5BBH33.</title>
        <authorList>
            <person name="Sakamoto M."/>
            <person name="Murakami T."/>
            <person name="Mori H."/>
        </authorList>
    </citation>
    <scope>NUCLEOTIDE SEQUENCE [LARGE SCALE GENOMIC DNA]</scope>
    <source>
        <strain evidence="3">5BBH33</strain>
    </source>
</reference>
<gene>
    <name evidence="2" type="ORF">Dia5BBH33_01010</name>
</gene>
<dbReference type="PANTHER" id="PTHR33498:SF1">
    <property type="entry name" value="TRANSPOSASE FOR INSERTION SEQUENCE ELEMENT IS1557"/>
    <property type="match status" value="1"/>
</dbReference>
<evidence type="ECO:0000313" key="3">
    <source>
        <dbReference type="Proteomes" id="UP000320585"/>
    </source>
</evidence>
<dbReference type="EMBL" id="AP019697">
    <property type="protein sequence ID" value="BBK24166.1"/>
    <property type="molecule type" value="Genomic_DNA"/>
</dbReference>
<dbReference type="KEGG" id="dho:Dia5BBH33_01010"/>
<dbReference type="Pfam" id="PF01610">
    <property type="entry name" value="DDE_Tnp_ISL3"/>
    <property type="match status" value="1"/>
</dbReference>